<keyword evidence="4 9" id="KW-1003">Cell membrane</keyword>
<keyword evidence="6" id="KW-0812">Transmembrane</keyword>
<gene>
    <name evidence="13" type="ORF">A8L45_13570</name>
</gene>
<dbReference type="Gene3D" id="2.40.30.170">
    <property type="match status" value="1"/>
</dbReference>
<dbReference type="InterPro" id="IPR050739">
    <property type="entry name" value="MFP"/>
</dbReference>
<comment type="similarity">
    <text evidence="2 9">Belongs to the membrane fusion protein (MFP) (TC 8.A.1) family.</text>
</comment>
<keyword evidence="3 9" id="KW-0813">Transport</keyword>
<dbReference type="InterPro" id="IPR058982">
    <property type="entry name" value="Beta-barrel_AprE"/>
</dbReference>
<feature type="domain" description="AprE-like long alpha-helical hairpin" evidence="11">
    <location>
        <begin position="110"/>
        <end position="295"/>
    </location>
</feature>
<dbReference type="EMBL" id="LYBM01000025">
    <property type="protein sequence ID" value="ODA32219.1"/>
    <property type="molecule type" value="Genomic_DNA"/>
</dbReference>
<dbReference type="InterPro" id="IPR010129">
    <property type="entry name" value="T1SS_HlyD"/>
</dbReference>
<dbReference type="GO" id="GO:0005886">
    <property type="term" value="C:plasma membrane"/>
    <property type="evidence" value="ECO:0007669"/>
    <property type="project" value="UniProtKB-SubCell"/>
</dbReference>
<keyword evidence="14" id="KW-1185">Reference proteome</keyword>
<evidence type="ECO:0000256" key="8">
    <source>
        <dbReference type="ARBA" id="ARBA00023136"/>
    </source>
</evidence>
<name>A0A1C3EG77_9GAMM</name>
<proteinExistence type="inferred from homology"/>
<keyword evidence="10" id="KW-0175">Coiled coil</keyword>
<dbReference type="Proteomes" id="UP000094936">
    <property type="component" value="Unassembled WGS sequence"/>
</dbReference>
<dbReference type="STRING" id="1080227.A8L45_13570"/>
<evidence type="ECO:0000256" key="10">
    <source>
        <dbReference type="SAM" id="Coils"/>
    </source>
</evidence>
<evidence type="ECO:0000256" key="1">
    <source>
        <dbReference type="ARBA" id="ARBA00004377"/>
    </source>
</evidence>
<dbReference type="PRINTS" id="PR01490">
    <property type="entry name" value="RTXTOXIND"/>
</dbReference>
<evidence type="ECO:0000256" key="5">
    <source>
        <dbReference type="ARBA" id="ARBA00022519"/>
    </source>
</evidence>
<keyword evidence="5 9" id="KW-0997">Cell inner membrane</keyword>
<keyword evidence="8" id="KW-0472">Membrane</keyword>
<dbReference type="NCBIfam" id="TIGR01843">
    <property type="entry name" value="type_I_hlyD"/>
    <property type="match status" value="1"/>
</dbReference>
<dbReference type="AlphaFoldDB" id="A0A1C3EG77"/>
<dbReference type="Pfam" id="PF25994">
    <property type="entry name" value="HH_AprE"/>
    <property type="match status" value="1"/>
</dbReference>
<feature type="coiled-coil region" evidence="10">
    <location>
        <begin position="250"/>
        <end position="299"/>
    </location>
</feature>
<dbReference type="PANTHER" id="PTHR30386">
    <property type="entry name" value="MEMBRANE FUSION SUBUNIT OF EMRAB-TOLC MULTIDRUG EFFLUX PUMP"/>
    <property type="match status" value="1"/>
</dbReference>
<dbReference type="OrthoDB" id="9775513at2"/>
<evidence type="ECO:0000256" key="9">
    <source>
        <dbReference type="RuleBase" id="RU365093"/>
    </source>
</evidence>
<protein>
    <recommendedName>
        <fullName evidence="9">Membrane fusion protein (MFP) family protein</fullName>
    </recommendedName>
</protein>
<keyword evidence="7" id="KW-1133">Transmembrane helix</keyword>
<evidence type="ECO:0000256" key="6">
    <source>
        <dbReference type="ARBA" id="ARBA00022692"/>
    </source>
</evidence>
<feature type="domain" description="AprE-like beta-barrel" evidence="12">
    <location>
        <begin position="341"/>
        <end position="430"/>
    </location>
</feature>
<evidence type="ECO:0000256" key="4">
    <source>
        <dbReference type="ARBA" id="ARBA00022475"/>
    </source>
</evidence>
<evidence type="ECO:0000259" key="11">
    <source>
        <dbReference type="Pfam" id="PF25994"/>
    </source>
</evidence>
<evidence type="ECO:0000256" key="7">
    <source>
        <dbReference type="ARBA" id="ARBA00022989"/>
    </source>
</evidence>
<evidence type="ECO:0000313" key="14">
    <source>
        <dbReference type="Proteomes" id="UP000094936"/>
    </source>
</evidence>
<comment type="caution">
    <text evidence="13">The sequence shown here is derived from an EMBL/GenBank/DDBJ whole genome shotgun (WGS) entry which is preliminary data.</text>
</comment>
<dbReference type="PANTHER" id="PTHR30386:SF27">
    <property type="entry name" value="MEMBRANE FUSION PROTEIN (MFP) FAMILY PROTEIN"/>
    <property type="match status" value="1"/>
</dbReference>
<sequence>MGIFSDDEKIDTGFLPAVQEVEQTPPSPVGRVIVWAVVFLVVGAVSWAHFSEIDIVSVSRGQLVLSGKGRPVQPVLANKIVKIGVQEGDVVRERDVLVVLDQSNIDVRLKQTNVALESVAIELNRLKAQLGFLNRPYEALAEYNASVSERLKTEHPNLFSSQGHVLTAELNHYASKTYELRKRLLKAEEDYYAYQSQWESSKSILPIIRKQRKSIQSLTKKKLATADALYEVRKTEINALHQVNSSEAMMKSASVEIESVQAQISAYEQSFRTQIVNQINEAESMLHSYSSDLGALELEKSQHLVRASASGVVQQVLHRDKGAFVNQGEVLMVIVPQNEPLYAEVLVQNKDIGFLETGQDVALKLDAFNFTRYGKLTGKLVNISSDAIEHESLGPVYKATVSVQEKALLADGKSRTLEPGMSLTAEIKTGSRDVLSFFTSTIARHLDEAVTVK</sequence>
<organism evidence="13 14">
    <name type="scientific">Veronia pacifica</name>
    <dbReference type="NCBI Taxonomy" id="1080227"/>
    <lineage>
        <taxon>Bacteria</taxon>
        <taxon>Pseudomonadati</taxon>
        <taxon>Pseudomonadota</taxon>
        <taxon>Gammaproteobacteria</taxon>
        <taxon>Vibrionales</taxon>
        <taxon>Vibrionaceae</taxon>
        <taxon>Veronia</taxon>
    </lineage>
</organism>
<dbReference type="Pfam" id="PF26002">
    <property type="entry name" value="Beta-barrel_AprE"/>
    <property type="match status" value="1"/>
</dbReference>
<dbReference type="RefSeq" id="WP_068903165.1">
    <property type="nucleotide sequence ID" value="NZ_JBHUIF010000016.1"/>
</dbReference>
<dbReference type="GO" id="GO:0015031">
    <property type="term" value="P:protein transport"/>
    <property type="evidence" value="ECO:0007669"/>
    <property type="project" value="InterPro"/>
</dbReference>
<comment type="subcellular location">
    <subcellularLocation>
        <location evidence="1 9">Cell inner membrane</location>
        <topology evidence="1 9">Single-pass membrane protein</topology>
    </subcellularLocation>
</comment>
<evidence type="ECO:0000313" key="13">
    <source>
        <dbReference type="EMBL" id="ODA32219.1"/>
    </source>
</evidence>
<reference evidence="13 14" key="1">
    <citation type="submission" date="2016-05" db="EMBL/GenBank/DDBJ databases">
        <title>Genomic Taxonomy of the Vibrionaceae.</title>
        <authorList>
            <person name="Gomez-Gil B."/>
            <person name="Enciso-Ibarra J."/>
        </authorList>
    </citation>
    <scope>NUCLEOTIDE SEQUENCE [LARGE SCALE GENOMIC DNA]</scope>
    <source>
        <strain evidence="13 14">CAIM 1920</strain>
    </source>
</reference>
<evidence type="ECO:0000256" key="2">
    <source>
        <dbReference type="ARBA" id="ARBA00009477"/>
    </source>
</evidence>
<evidence type="ECO:0000259" key="12">
    <source>
        <dbReference type="Pfam" id="PF26002"/>
    </source>
</evidence>
<accession>A0A1C3EG77</accession>
<dbReference type="InterPro" id="IPR058781">
    <property type="entry name" value="HH_AprE-like"/>
</dbReference>
<evidence type="ECO:0000256" key="3">
    <source>
        <dbReference type="ARBA" id="ARBA00022448"/>
    </source>
</evidence>